<evidence type="ECO:0000313" key="2">
    <source>
        <dbReference type="EMBL" id="RNA37993.1"/>
    </source>
</evidence>
<keyword evidence="1" id="KW-1133">Transmembrane helix</keyword>
<keyword evidence="3" id="KW-1185">Reference proteome</keyword>
<sequence>WKLENHFSIFFALPLLGLLTNWSFFINSSFNVNKFAQYPNLVKNLQENFILKKSFCAERFDIVLNSFYVLKTATHFFLQQSIGYKIDKIFKKSSLTRSTLCTPFVSNVKFALILINYVFYE</sequence>
<evidence type="ECO:0000256" key="1">
    <source>
        <dbReference type="SAM" id="Phobius"/>
    </source>
</evidence>
<proteinExistence type="predicted"/>
<keyword evidence="1" id="KW-0472">Membrane</keyword>
<feature type="transmembrane region" description="Helical" evidence="1">
    <location>
        <begin position="6"/>
        <end position="25"/>
    </location>
</feature>
<keyword evidence="1" id="KW-0812">Transmembrane</keyword>
<accession>A0A3M7SQA8</accession>
<dbReference type="AlphaFoldDB" id="A0A3M7SQA8"/>
<protein>
    <submittedName>
        <fullName evidence="2">Uncharacterized protein</fullName>
    </submittedName>
</protein>
<feature type="transmembrane region" description="Helical" evidence="1">
    <location>
        <begin position="100"/>
        <end position="120"/>
    </location>
</feature>
<evidence type="ECO:0000313" key="3">
    <source>
        <dbReference type="Proteomes" id="UP000276133"/>
    </source>
</evidence>
<comment type="caution">
    <text evidence="2">The sequence shown here is derived from an EMBL/GenBank/DDBJ whole genome shotgun (WGS) entry which is preliminary data.</text>
</comment>
<dbReference type="EMBL" id="REGN01000937">
    <property type="protein sequence ID" value="RNA37993.1"/>
    <property type="molecule type" value="Genomic_DNA"/>
</dbReference>
<dbReference type="Proteomes" id="UP000276133">
    <property type="component" value="Unassembled WGS sequence"/>
</dbReference>
<organism evidence="2 3">
    <name type="scientific">Brachionus plicatilis</name>
    <name type="common">Marine rotifer</name>
    <name type="synonym">Brachionus muelleri</name>
    <dbReference type="NCBI Taxonomy" id="10195"/>
    <lineage>
        <taxon>Eukaryota</taxon>
        <taxon>Metazoa</taxon>
        <taxon>Spiralia</taxon>
        <taxon>Gnathifera</taxon>
        <taxon>Rotifera</taxon>
        <taxon>Eurotatoria</taxon>
        <taxon>Monogononta</taxon>
        <taxon>Pseudotrocha</taxon>
        <taxon>Ploima</taxon>
        <taxon>Brachionidae</taxon>
        <taxon>Brachionus</taxon>
    </lineage>
</organism>
<name>A0A3M7SQA8_BRAPC</name>
<feature type="non-terminal residue" evidence="2">
    <location>
        <position position="1"/>
    </location>
</feature>
<gene>
    <name evidence="2" type="ORF">BpHYR1_052912</name>
</gene>
<reference evidence="2 3" key="1">
    <citation type="journal article" date="2018" name="Sci. Rep.">
        <title>Genomic signatures of local adaptation to the degree of environmental predictability in rotifers.</title>
        <authorList>
            <person name="Franch-Gras L."/>
            <person name="Hahn C."/>
            <person name="Garcia-Roger E.M."/>
            <person name="Carmona M.J."/>
            <person name="Serra M."/>
            <person name="Gomez A."/>
        </authorList>
    </citation>
    <scope>NUCLEOTIDE SEQUENCE [LARGE SCALE GENOMIC DNA]</scope>
    <source>
        <strain evidence="2">HYR1</strain>
    </source>
</reference>